<comment type="caution">
    <text evidence="1">The sequence shown here is derived from an EMBL/GenBank/DDBJ whole genome shotgun (WGS) entry which is preliminary data.</text>
</comment>
<dbReference type="EMBL" id="NMUH01001241">
    <property type="protein sequence ID" value="MQL90434.1"/>
    <property type="molecule type" value="Genomic_DNA"/>
</dbReference>
<dbReference type="OrthoDB" id="10006270at2759"/>
<dbReference type="Pfam" id="PF12895">
    <property type="entry name" value="ANAPC3"/>
    <property type="match status" value="1"/>
</dbReference>
<keyword evidence="2" id="KW-1185">Reference proteome</keyword>
<protein>
    <submittedName>
        <fullName evidence="1">Uncharacterized protein</fullName>
    </submittedName>
</protein>
<dbReference type="AlphaFoldDB" id="A0A843VA46"/>
<evidence type="ECO:0000313" key="1">
    <source>
        <dbReference type="EMBL" id="MQL90434.1"/>
    </source>
</evidence>
<name>A0A843VA46_COLES</name>
<dbReference type="InterPro" id="IPR011990">
    <property type="entry name" value="TPR-like_helical_dom_sf"/>
</dbReference>
<evidence type="ECO:0000313" key="2">
    <source>
        <dbReference type="Proteomes" id="UP000652761"/>
    </source>
</evidence>
<organism evidence="1 2">
    <name type="scientific">Colocasia esculenta</name>
    <name type="common">Wild taro</name>
    <name type="synonym">Arum esculentum</name>
    <dbReference type="NCBI Taxonomy" id="4460"/>
    <lineage>
        <taxon>Eukaryota</taxon>
        <taxon>Viridiplantae</taxon>
        <taxon>Streptophyta</taxon>
        <taxon>Embryophyta</taxon>
        <taxon>Tracheophyta</taxon>
        <taxon>Spermatophyta</taxon>
        <taxon>Magnoliopsida</taxon>
        <taxon>Liliopsida</taxon>
        <taxon>Araceae</taxon>
        <taxon>Aroideae</taxon>
        <taxon>Colocasieae</taxon>
        <taxon>Colocasia</taxon>
    </lineage>
</organism>
<dbReference type="Gene3D" id="1.25.40.10">
    <property type="entry name" value="Tetratricopeptide repeat domain"/>
    <property type="match status" value="1"/>
</dbReference>
<accession>A0A843VA46</accession>
<dbReference type="Proteomes" id="UP000652761">
    <property type="component" value="Unassembled WGS sequence"/>
</dbReference>
<sequence length="94" mass="10975">MQAQALYLGRQFRRALYLLNSSQIVFRDLRFRYLAAKCLEELKEWNQCLTMLGEAKVDEHGNIDGLKDCSAMYLEKSGEDHEINVSHFCQLVFL</sequence>
<proteinExistence type="predicted"/>
<gene>
    <name evidence="1" type="ORF">Taro_023030</name>
</gene>
<reference evidence="1" key="1">
    <citation type="submission" date="2017-07" db="EMBL/GenBank/DDBJ databases">
        <title>Taro Niue Genome Assembly and Annotation.</title>
        <authorList>
            <person name="Atibalentja N."/>
            <person name="Keating K."/>
            <person name="Fields C.J."/>
        </authorList>
    </citation>
    <scope>NUCLEOTIDE SEQUENCE</scope>
    <source>
        <strain evidence="1">Niue_2</strain>
        <tissue evidence="1">Leaf</tissue>
    </source>
</reference>